<reference evidence="1 2" key="1">
    <citation type="submission" date="2024-11" db="EMBL/GenBank/DDBJ databases">
        <authorList>
            <person name="Heng Y.C."/>
            <person name="Lim A.C.H."/>
            <person name="Lee J.K.Y."/>
            <person name="Kittelmann S."/>
        </authorList>
    </citation>
    <scope>NUCLEOTIDE SEQUENCE [LARGE SCALE GENOMIC DNA]</scope>
    <source>
        <strain evidence="1 2">WILCCON 0114</strain>
    </source>
</reference>
<evidence type="ECO:0000313" key="2">
    <source>
        <dbReference type="Proteomes" id="UP001623592"/>
    </source>
</evidence>
<keyword evidence="2" id="KW-1185">Reference proteome</keyword>
<dbReference type="RefSeq" id="WP_406786288.1">
    <property type="nucleotide sequence ID" value="NZ_JBJIAA010000003.1"/>
</dbReference>
<name>A0ABW8TAU4_9CLOT</name>
<organism evidence="1 2">
    <name type="scientific">Clostridium neuense</name>
    <dbReference type="NCBI Taxonomy" id="1728934"/>
    <lineage>
        <taxon>Bacteria</taxon>
        <taxon>Bacillati</taxon>
        <taxon>Bacillota</taxon>
        <taxon>Clostridia</taxon>
        <taxon>Eubacteriales</taxon>
        <taxon>Clostridiaceae</taxon>
        <taxon>Clostridium</taxon>
    </lineage>
</organism>
<accession>A0ABW8TAU4</accession>
<protein>
    <submittedName>
        <fullName evidence="1">Uncharacterized protein</fullName>
    </submittedName>
</protein>
<sequence length="51" mass="5787">MVCCNPEKFKGSKYVGIPALHYRGSEVTMLKERFEKVLINLGSKIVKCLDI</sequence>
<dbReference type="EMBL" id="JBJIAA010000003">
    <property type="protein sequence ID" value="MFL0249619.1"/>
    <property type="molecule type" value="Genomic_DNA"/>
</dbReference>
<dbReference type="Proteomes" id="UP001623592">
    <property type="component" value="Unassembled WGS sequence"/>
</dbReference>
<comment type="caution">
    <text evidence="1">The sequence shown here is derived from an EMBL/GenBank/DDBJ whole genome shotgun (WGS) entry which is preliminary data.</text>
</comment>
<evidence type="ECO:0000313" key="1">
    <source>
        <dbReference type="EMBL" id="MFL0249619.1"/>
    </source>
</evidence>
<gene>
    <name evidence="1" type="ORF">ACJDT4_04225</name>
</gene>
<proteinExistence type="predicted"/>